<feature type="transmembrane region" description="Helical" evidence="1">
    <location>
        <begin position="94"/>
        <end position="111"/>
    </location>
</feature>
<keyword evidence="1" id="KW-0812">Transmembrane</keyword>
<proteinExistence type="predicted"/>
<organism evidence="2 3">
    <name type="scientific">Mesorhabditis spiculigera</name>
    <dbReference type="NCBI Taxonomy" id="96644"/>
    <lineage>
        <taxon>Eukaryota</taxon>
        <taxon>Metazoa</taxon>
        <taxon>Ecdysozoa</taxon>
        <taxon>Nematoda</taxon>
        <taxon>Chromadorea</taxon>
        <taxon>Rhabditida</taxon>
        <taxon>Rhabditina</taxon>
        <taxon>Rhabditomorpha</taxon>
        <taxon>Rhabditoidea</taxon>
        <taxon>Rhabditidae</taxon>
        <taxon>Mesorhabditinae</taxon>
        <taxon>Mesorhabditis</taxon>
    </lineage>
</organism>
<dbReference type="InterPro" id="IPR039632">
    <property type="entry name" value="TMEM42"/>
</dbReference>
<evidence type="ECO:0000256" key="1">
    <source>
        <dbReference type="SAM" id="Phobius"/>
    </source>
</evidence>
<keyword evidence="1" id="KW-0472">Membrane</keyword>
<comment type="caution">
    <text evidence="2">The sequence shown here is derived from an EMBL/GenBank/DDBJ whole genome shotgun (WGS) entry which is preliminary data.</text>
</comment>
<feature type="non-terminal residue" evidence="2">
    <location>
        <position position="121"/>
    </location>
</feature>
<dbReference type="PANTHER" id="PTHR31965:SF1">
    <property type="entry name" value="TRANSMEMBRANE PROTEIN 42"/>
    <property type="match status" value="1"/>
</dbReference>
<feature type="transmembrane region" description="Helical" evidence="1">
    <location>
        <begin position="68"/>
        <end position="88"/>
    </location>
</feature>
<accession>A0AA36DG43</accession>
<feature type="transmembrane region" description="Helical" evidence="1">
    <location>
        <begin position="36"/>
        <end position="56"/>
    </location>
</feature>
<keyword evidence="1" id="KW-1133">Transmembrane helix</keyword>
<dbReference type="EMBL" id="CATQJA010002709">
    <property type="protein sequence ID" value="CAJ0587025.1"/>
    <property type="molecule type" value="Genomic_DNA"/>
</dbReference>
<sequence>MHGIVYPVLAGVFASLAAIASKVTFANYSWQNDPLPFLAFLSAALVSNVLMWLFFTKALARSTSTVKVMAINTGTNFALTGILGAAIWGETHSIVWWLGLSLVISGSALLLNEEDEKKRME</sequence>
<protein>
    <recommendedName>
        <fullName evidence="4">Transmembrane protein 42</fullName>
    </recommendedName>
</protein>
<dbReference type="PANTHER" id="PTHR31965">
    <property type="entry name" value="TRANSMEMBRANE PROTEIN 42"/>
    <property type="match status" value="1"/>
</dbReference>
<dbReference type="Proteomes" id="UP001177023">
    <property type="component" value="Unassembled WGS sequence"/>
</dbReference>
<keyword evidence="3" id="KW-1185">Reference proteome</keyword>
<evidence type="ECO:0000313" key="2">
    <source>
        <dbReference type="EMBL" id="CAJ0587025.1"/>
    </source>
</evidence>
<reference evidence="2" key="1">
    <citation type="submission" date="2023-06" db="EMBL/GenBank/DDBJ databases">
        <authorList>
            <person name="Delattre M."/>
        </authorList>
    </citation>
    <scope>NUCLEOTIDE SEQUENCE</scope>
    <source>
        <strain evidence="2">AF72</strain>
    </source>
</reference>
<dbReference type="AlphaFoldDB" id="A0AA36DG43"/>
<evidence type="ECO:0000313" key="3">
    <source>
        <dbReference type="Proteomes" id="UP001177023"/>
    </source>
</evidence>
<evidence type="ECO:0008006" key="4">
    <source>
        <dbReference type="Google" id="ProtNLM"/>
    </source>
</evidence>
<dbReference type="InterPro" id="IPR037185">
    <property type="entry name" value="EmrE-like"/>
</dbReference>
<dbReference type="Gene3D" id="1.10.3730.20">
    <property type="match status" value="1"/>
</dbReference>
<gene>
    <name evidence="2" type="ORF">MSPICULIGERA_LOCUS25005</name>
</gene>
<dbReference type="SUPFAM" id="SSF103481">
    <property type="entry name" value="Multidrug resistance efflux transporter EmrE"/>
    <property type="match status" value="1"/>
</dbReference>
<name>A0AA36DG43_9BILA</name>